<dbReference type="GO" id="GO:0016757">
    <property type="term" value="F:glycosyltransferase activity"/>
    <property type="evidence" value="ECO:0007669"/>
    <property type="project" value="InterPro"/>
</dbReference>
<dbReference type="InterPro" id="IPR028098">
    <property type="entry name" value="Glyco_trans_4-like_N"/>
</dbReference>
<comment type="caution">
    <text evidence="3">The sequence shown here is derived from an EMBL/GenBank/DDBJ whole genome shotgun (WGS) entry which is preliminary data.</text>
</comment>
<evidence type="ECO:0000259" key="2">
    <source>
        <dbReference type="Pfam" id="PF13439"/>
    </source>
</evidence>
<feature type="domain" description="Glycosyltransferase subfamily 4-like N-terminal" evidence="2">
    <location>
        <begin position="29"/>
        <end position="197"/>
    </location>
</feature>
<dbReference type="Gene3D" id="3.40.50.2000">
    <property type="entry name" value="Glycogen Phosphorylase B"/>
    <property type="match status" value="2"/>
</dbReference>
<protein>
    <submittedName>
        <fullName evidence="3">Glycosyltransferase</fullName>
    </submittedName>
</protein>
<dbReference type="InterPro" id="IPR001296">
    <property type="entry name" value="Glyco_trans_1"/>
</dbReference>
<dbReference type="RefSeq" id="WP_160615711.1">
    <property type="nucleotide sequence ID" value="NZ_WTYR01000001.1"/>
</dbReference>
<keyword evidence="3" id="KW-0808">Transferase</keyword>
<dbReference type="PANTHER" id="PTHR12526:SF636">
    <property type="entry name" value="BLL3647 PROTEIN"/>
    <property type="match status" value="1"/>
</dbReference>
<proteinExistence type="predicted"/>
<dbReference type="PANTHER" id="PTHR12526">
    <property type="entry name" value="GLYCOSYLTRANSFERASE"/>
    <property type="match status" value="1"/>
</dbReference>
<organism evidence="3 4">
    <name type="scientific">Alteriqipengyuania halimionae</name>
    <dbReference type="NCBI Taxonomy" id="1926630"/>
    <lineage>
        <taxon>Bacteria</taxon>
        <taxon>Pseudomonadati</taxon>
        <taxon>Pseudomonadota</taxon>
        <taxon>Alphaproteobacteria</taxon>
        <taxon>Sphingomonadales</taxon>
        <taxon>Erythrobacteraceae</taxon>
        <taxon>Alteriqipengyuania</taxon>
    </lineage>
</organism>
<evidence type="ECO:0000259" key="1">
    <source>
        <dbReference type="Pfam" id="PF00534"/>
    </source>
</evidence>
<dbReference type="EMBL" id="WTYR01000001">
    <property type="protein sequence ID" value="MXP09125.1"/>
    <property type="molecule type" value="Genomic_DNA"/>
</dbReference>
<evidence type="ECO:0000313" key="4">
    <source>
        <dbReference type="Proteomes" id="UP000429229"/>
    </source>
</evidence>
<feature type="domain" description="Glycosyl transferase family 1" evidence="1">
    <location>
        <begin position="216"/>
        <end position="369"/>
    </location>
</feature>
<dbReference type="Pfam" id="PF00534">
    <property type="entry name" value="Glycos_transf_1"/>
    <property type="match status" value="1"/>
</dbReference>
<reference evidence="3 4" key="1">
    <citation type="submission" date="2019-12" db="EMBL/GenBank/DDBJ databases">
        <title>Genomic-based taxomic classification of the family Erythrobacteraceae.</title>
        <authorList>
            <person name="Xu L."/>
        </authorList>
    </citation>
    <scope>NUCLEOTIDE SEQUENCE [LARGE SCALE GENOMIC DNA]</scope>
    <source>
        <strain evidence="3 4">LMG 29519</strain>
    </source>
</reference>
<dbReference type="OrthoDB" id="258796at2"/>
<dbReference type="SUPFAM" id="SSF53756">
    <property type="entry name" value="UDP-Glycosyltransferase/glycogen phosphorylase"/>
    <property type="match status" value="1"/>
</dbReference>
<gene>
    <name evidence="3" type="ORF">GRI68_02900</name>
</gene>
<evidence type="ECO:0000313" key="3">
    <source>
        <dbReference type="EMBL" id="MXP09125.1"/>
    </source>
</evidence>
<accession>A0A6I4U2F7</accession>
<sequence>MKRVLAISTLYPNAHKPRFGGFVARSMEALAQHTDWDVTVINPIGVPPIALGEYAALRDAAIDSFENGVRVLRPTYPLLPKVGARINPWAIRRTVLPLIEELHRDIPFDLLDAQFLFPDAPAVTQMAESIGLPFSAKARGSDVHYWGASGHSRRAIQTALAQAGGILAVSRALADDMHRSGLTDAEITVHYTGLDRDLFRPLDNGAMRSMIAEEFGLAMPDDAPLLVGVGNLVPVKGFDLAIQALALLDDAHLAIIGTGDDRAALESLASELGLAGRVHFLGGIAHAKLPVLFSAADAMVLPSKREGLANAWVEALASGTPIVVPDVGGAREVVQSPAAGRIVARDPQAIADGIREVLGDPHDPRDVAETVARFDWRAHAEALARHYDSIVEPRS</sequence>
<dbReference type="Proteomes" id="UP000429229">
    <property type="component" value="Unassembled WGS sequence"/>
</dbReference>
<name>A0A6I4U2F7_9SPHN</name>
<keyword evidence="4" id="KW-1185">Reference proteome</keyword>
<dbReference type="AlphaFoldDB" id="A0A6I4U2F7"/>
<dbReference type="Pfam" id="PF13439">
    <property type="entry name" value="Glyco_transf_4"/>
    <property type="match status" value="1"/>
</dbReference>